<keyword evidence="3" id="KW-1185">Reference proteome</keyword>
<evidence type="ECO:0000313" key="2">
    <source>
        <dbReference type="EMBL" id="KAH3683896.1"/>
    </source>
</evidence>
<feature type="region of interest" description="Disordered" evidence="1">
    <location>
        <begin position="244"/>
        <end position="272"/>
    </location>
</feature>
<feature type="region of interest" description="Disordered" evidence="1">
    <location>
        <begin position="1"/>
        <end position="57"/>
    </location>
</feature>
<feature type="region of interest" description="Disordered" evidence="1">
    <location>
        <begin position="202"/>
        <end position="231"/>
    </location>
</feature>
<organism evidence="2 3">
    <name type="scientific">Wickerhamomyces pijperi</name>
    <name type="common">Yeast</name>
    <name type="synonym">Pichia pijperi</name>
    <dbReference type="NCBI Taxonomy" id="599730"/>
    <lineage>
        <taxon>Eukaryota</taxon>
        <taxon>Fungi</taxon>
        <taxon>Dikarya</taxon>
        <taxon>Ascomycota</taxon>
        <taxon>Saccharomycotina</taxon>
        <taxon>Saccharomycetes</taxon>
        <taxon>Phaffomycetales</taxon>
        <taxon>Wickerhamomycetaceae</taxon>
        <taxon>Wickerhamomyces</taxon>
    </lineage>
</organism>
<comment type="caution">
    <text evidence="2">The sequence shown here is derived from an EMBL/GenBank/DDBJ whole genome shotgun (WGS) entry which is preliminary data.</text>
</comment>
<name>A0A9P8TM41_WICPI</name>
<dbReference type="OrthoDB" id="10587572at2759"/>
<feature type="region of interest" description="Disordered" evidence="1">
    <location>
        <begin position="368"/>
        <end position="397"/>
    </location>
</feature>
<gene>
    <name evidence="2" type="ORF">WICPIJ_005096</name>
</gene>
<feature type="compositionally biased region" description="Polar residues" evidence="1">
    <location>
        <begin position="368"/>
        <end position="377"/>
    </location>
</feature>
<protein>
    <submittedName>
        <fullName evidence="2">Uncharacterized protein</fullName>
    </submittedName>
</protein>
<evidence type="ECO:0000256" key="1">
    <source>
        <dbReference type="SAM" id="MobiDB-lite"/>
    </source>
</evidence>
<reference evidence="2" key="2">
    <citation type="submission" date="2021-01" db="EMBL/GenBank/DDBJ databases">
        <authorList>
            <person name="Schikora-Tamarit M.A."/>
        </authorList>
    </citation>
    <scope>NUCLEOTIDE SEQUENCE</scope>
    <source>
        <strain evidence="2">CBS2887</strain>
    </source>
</reference>
<feature type="compositionally biased region" description="Polar residues" evidence="1">
    <location>
        <begin position="246"/>
        <end position="265"/>
    </location>
</feature>
<feature type="compositionally biased region" description="Basic residues" evidence="1">
    <location>
        <begin position="42"/>
        <end position="51"/>
    </location>
</feature>
<feature type="compositionally biased region" description="Low complexity" evidence="1">
    <location>
        <begin position="17"/>
        <end position="34"/>
    </location>
</feature>
<feature type="compositionally biased region" description="Polar residues" evidence="1">
    <location>
        <begin position="294"/>
        <end position="305"/>
    </location>
</feature>
<accession>A0A9P8TM41</accession>
<proteinExistence type="predicted"/>
<feature type="compositionally biased region" description="Polar residues" evidence="1">
    <location>
        <begin position="208"/>
        <end position="223"/>
    </location>
</feature>
<dbReference type="Proteomes" id="UP000774326">
    <property type="component" value="Unassembled WGS sequence"/>
</dbReference>
<feature type="compositionally biased region" description="Acidic residues" evidence="1">
    <location>
        <begin position="309"/>
        <end position="323"/>
    </location>
</feature>
<sequence>MNSTKNVWRLKKYNNRSEQQIQQQQSQFQELEFSTKPQNPHSIRRPNNQRKKPGETQEFVFVDLSPKKKTSPMNNVTKPAQNRVTETQFANPDFDQNKKPAASRVARLFRSSSSGNTMENVPLTALKPSLQLEESSLRNNTEQKQLLSSPTIIQHVVPPVSSASSYSGKYQFPVTQSASSPATAYTPSPLIPQLKRSFTSVLEKKRSVSPNRASDYQLNNRQRSSSSASVSLSVSESGRAFLDFGSMNSPMLTNDNSARSNSTMVGRSPVPSPQKVISPLIASSQKFPILQHTTSNYSEQDLTSNSETDLTEESADSDSDDDSDAFKAFTKVVRRNTGRKRTNTVSSISSMNNVVKPTGLVRQHSVTSISSKFGRSSPTRHRPMSKPPQPPALHLNMNLNTNMQNSMYSQSSATAQSFPDLPYSATSTVHGPDSANSYSQDEFNFFEDVNSKMEPNVDRQRRAYLHAKNFSISNNFPTPSTTPTNPVSSHEIVEKRPSLLQPGLDVDRLLDMHDVGLQSPSVFSYSHGEPKYDGMGNLVGNFNVPFTMSGLEMELADDMMFDEFINYDSTVGNEVN</sequence>
<dbReference type="AlphaFoldDB" id="A0A9P8TM41"/>
<dbReference type="EMBL" id="JAEUBG010002873">
    <property type="protein sequence ID" value="KAH3683896.1"/>
    <property type="molecule type" value="Genomic_DNA"/>
</dbReference>
<reference evidence="2" key="1">
    <citation type="journal article" date="2021" name="Open Biol.">
        <title>Shared evolutionary footprints suggest mitochondrial oxidative damage underlies multiple complex I losses in fungi.</title>
        <authorList>
            <person name="Schikora-Tamarit M.A."/>
            <person name="Marcet-Houben M."/>
            <person name="Nosek J."/>
            <person name="Gabaldon T."/>
        </authorList>
    </citation>
    <scope>NUCLEOTIDE SEQUENCE</scope>
    <source>
        <strain evidence="2">CBS2887</strain>
    </source>
</reference>
<feature type="region of interest" description="Disordered" evidence="1">
    <location>
        <begin position="294"/>
        <end position="323"/>
    </location>
</feature>
<evidence type="ECO:0000313" key="3">
    <source>
        <dbReference type="Proteomes" id="UP000774326"/>
    </source>
</evidence>